<accession>A0A915BBZ9</accession>
<name>A0A915BBZ9_PARUN</name>
<dbReference type="GO" id="GO:0032418">
    <property type="term" value="P:lysosome localization"/>
    <property type="evidence" value="ECO:0007669"/>
    <property type="project" value="TreeGrafter"/>
</dbReference>
<dbReference type="InterPro" id="IPR057288">
    <property type="entry name" value="PH_PLEKHM2"/>
</dbReference>
<evidence type="ECO:0000259" key="3">
    <source>
        <dbReference type="Pfam" id="PF23142"/>
    </source>
</evidence>
<organism evidence="4 6">
    <name type="scientific">Parascaris univalens</name>
    <name type="common">Nematode worm</name>
    <dbReference type="NCBI Taxonomy" id="6257"/>
    <lineage>
        <taxon>Eukaryota</taxon>
        <taxon>Metazoa</taxon>
        <taxon>Ecdysozoa</taxon>
        <taxon>Nematoda</taxon>
        <taxon>Chromadorea</taxon>
        <taxon>Rhabditida</taxon>
        <taxon>Spirurina</taxon>
        <taxon>Ascaridomorpha</taxon>
        <taxon>Ascaridoidea</taxon>
        <taxon>Ascarididae</taxon>
        <taxon>Parascaris</taxon>
    </lineage>
</organism>
<dbReference type="WBParaSite" id="PgR033_g107_t01">
    <property type="protein sequence ID" value="PgR033_g107_t01"/>
    <property type="gene ID" value="PgR033_g107"/>
</dbReference>
<keyword evidence="2" id="KW-0963">Cytoplasm</keyword>
<feature type="domain" description="PLEKHM2 PH" evidence="3">
    <location>
        <begin position="131"/>
        <end position="223"/>
    </location>
</feature>
<dbReference type="GO" id="GO:0032880">
    <property type="term" value="P:regulation of protein localization"/>
    <property type="evidence" value="ECO:0007669"/>
    <property type="project" value="TreeGrafter"/>
</dbReference>
<proteinExistence type="predicted"/>
<keyword evidence="4" id="KW-1185">Reference proteome</keyword>
<reference evidence="5 6" key="1">
    <citation type="submission" date="2022-11" db="UniProtKB">
        <authorList>
            <consortium name="WormBaseParasite"/>
        </authorList>
    </citation>
    <scope>IDENTIFICATION</scope>
</reference>
<dbReference type="GO" id="GO:0019894">
    <property type="term" value="F:kinesin binding"/>
    <property type="evidence" value="ECO:0007669"/>
    <property type="project" value="TreeGrafter"/>
</dbReference>
<dbReference type="Proteomes" id="UP000887569">
    <property type="component" value="Unplaced"/>
</dbReference>
<comment type="subcellular location">
    <subcellularLocation>
        <location evidence="1">Cytoplasm</location>
    </subcellularLocation>
</comment>
<dbReference type="Pfam" id="PF23142">
    <property type="entry name" value="PH_PLEKHM2"/>
    <property type="match status" value="1"/>
</dbReference>
<evidence type="ECO:0000313" key="5">
    <source>
        <dbReference type="WBParaSite" id="PgR001X_g191_t01"/>
    </source>
</evidence>
<evidence type="ECO:0000256" key="2">
    <source>
        <dbReference type="ARBA" id="ARBA00022490"/>
    </source>
</evidence>
<dbReference type="AlphaFoldDB" id="A0A915BBZ9"/>
<evidence type="ECO:0000313" key="6">
    <source>
        <dbReference type="WBParaSite" id="PgR033_g107_t01"/>
    </source>
</evidence>
<protein>
    <recommendedName>
        <fullName evidence="3">PLEKHM2 PH domain-containing protein</fullName>
    </recommendedName>
</protein>
<dbReference type="PANTHER" id="PTHR46556">
    <property type="entry name" value="PLECKSTRIN HOMOLOGY DOMAIN-CONTAINING FAMILY M MEMBER 2"/>
    <property type="match status" value="1"/>
</dbReference>
<dbReference type="PANTHER" id="PTHR46556:SF1">
    <property type="entry name" value="PLECKSTRIN HOMOLOGY DOMAIN-CONTAINING FAMILY M MEMBER 2"/>
    <property type="match status" value="1"/>
</dbReference>
<evidence type="ECO:0000256" key="1">
    <source>
        <dbReference type="ARBA" id="ARBA00004496"/>
    </source>
</evidence>
<dbReference type="GO" id="GO:0007030">
    <property type="term" value="P:Golgi organization"/>
    <property type="evidence" value="ECO:0007669"/>
    <property type="project" value="TreeGrafter"/>
</dbReference>
<sequence length="390" mass="42837">MLRGIVQQADKFTQVQVPSDTPCDVPVAEMRAAVTLADNEPPQSPHSKEFSRYFEEASQFTAEGSSWQETPLSTTVEGQPPVVEQAPNPFDVALKMSLSKAKSLAAARKSEARPSSPVETPPVEFTPFGEVLLDMGEVVGLSIKVFRDEMEKFLKFYQVYVHFGTGQPEHRFLVLSNRAVYLLSLQCNLVSARKTYIICAYLALRDIDYIAVGADYEVLYLHAVKGVSLEAADGTKLDVSVLEVCTACTQLGQAIVDSVSNAYKQCYASSDQGRASLDIYTDCTPQRLILTKFVAKELHQFKDLDDEAVACIALVSSGAILIAQEGLNCAVDGFMRLLTRLDLEQIESAVKQVRNEEGGSSRLTAILNSMPLSGDRFYFSDAHSDDAFEL</sequence>
<evidence type="ECO:0000313" key="4">
    <source>
        <dbReference type="Proteomes" id="UP000887569"/>
    </source>
</evidence>
<dbReference type="InterPro" id="IPR053015">
    <property type="entry name" value="PH_domain-containing_M2"/>
</dbReference>
<dbReference type="WBParaSite" id="PgR001X_g191_t01">
    <property type="protein sequence ID" value="PgR001X_g191_t01"/>
    <property type="gene ID" value="PgR001X_g191"/>
</dbReference>
<dbReference type="GO" id="GO:0010008">
    <property type="term" value="C:endosome membrane"/>
    <property type="evidence" value="ECO:0007669"/>
    <property type="project" value="TreeGrafter"/>
</dbReference>